<feature type="transmembrane region" description="Helical" evidence="8">
    <location>
        <begin position="185"/>
        <end position="202"/>
    </location>
</feature>
<dbReference type="RefSeq" id="WP_014262972.1">
    <property type="nucleotide sequence ID" value="NC_016630.1"/>
</dbReference>
<comment type="subcellular location">
    <subcellularLocation>
        <location evidence="1">Cell membrane</location>
        <topology evidence="1">Multi-pass membrane protein</topology>
    </subcellularLocation>
</comment>
<feature type="transmembrane region" description="Helical" evidence="8">
    <location>
        <begin position="209"/>
        <end position="228"/>
    </location>
</feature>
<evidence type="ECO:0000256" key="7">
    <source>
        <dbReference type="PIRSR" id="PIRSR600715-1"/>
    </source>
</evidence>
<dbReference type="PANTHER" id="PTHR22926">
    <property type="entry name" value="PHOSPHO-N-ACETYLMURAMOYL-PENTAPEPTIDE-TRANSFERASE"/>
    <property type="match status" value="1"/>
</dbReference>
<feature type="transmembrane region" description="Helical" evidence="8">
    <location>
        <begin position="6"/>
        <end position="28"/>
    </location>
</feature>
<keyword evidence="7" id="KW-0460">Magnesium</keyword>
<dbReference type="GO" id="GO:0016780">
    <property type="term" value="F:phosphotransferase activity, for other substituted phosphate groups"/>
    <property type="evidence" value="ECO:0007669"/>
    <property type="project" value="InterPro"/>
</dbReference>
<proteinExistence type="predicted"/>
<feature type="transmembrane region" description="Helical" evidence="8">
    <location>
        <begin position="290"/>
        <end position="308"/>
    </location>
</feature>
<dbReference type="CDD" id="cd06853">
    <property type="entry name" value="GT_WecA_like"/>
    <property type="match status" value="1"/>
</dbReference>
<dbReference type="PROSITE" id="PS01348">
    <property type="entry name" value="MRAY_2"/>
    <property type="match status" value="1"/>
</dbReference>
<dbReference type="Pfam" id="PF00953">
    <property type="entry name" value="Glycos_transf_4"/>
    <property type="match status" value="1"/>
</dbReference>
<dbReference type="GO" id="GO:0044038">
    <property type="term" value="P:cell wall macromolecule biosynthetic process"/>
    <property type="evidence" value="ECO:0007669"/>
    <property type="project" value="TreeGrafter"/>
</dbReference>
<organism evidence="9 10">
    <name type="scientific">Filifactor alocis (strain ATCC 35896 / CCUG 47790 / D40 B5)</name>
    <name type="common">Fusobacterium alocis</name>
    <dbReference type="NCBI Taxonomy" id="546269"/>
    <lineage>
        <taxon>Bacteria</taxon>
        <taxon>Bacillati</taxon>
        <taxon>Bacillota</taxon>
        <taxon>Clostridia</taxon>
        <taxon>Peptostreptococcales</taxon>
        <taxon>Filifactoraceae</taxon>
        <taxon>Filifactor</taxon>
    </lineage>
</organism>
<keyword evidence="2" id="KW-1003">Cell membrane</keyword>
<dbReference type="PATRIC" id="fig|546269.5.peg.1491"/>
<feature type="transmembrane region" description="Helical" evidence="8">
    <location>
        <begin position="314"/>
        <end position="332"/>
    </location>
</feature>
<dbReference type="STRING" id="546269.HMPREF0389_00982"/>
<feature type="binding site" evidence="7">
    <location>
        <position position="153"/>
    </location>
    <ligand>
        <name>Mg(2+)</name>
        <dbReference type="ChEBI" id="CHEBI:18420"/>
    </ligand>
</feature>
<evidence type="ECO:0000313" key="9">
    <source>
        <dbReference type="EMBL" id="EFE29060.1"/>
    </source>
</evidence>
<dbReference type="GO" id="GO:0071555">
    <property type="term" value="P:cell wall organization"/>
    <property type="evidence" value="ECO:0007669"/>
    <property type="project" value="TreeGrafter"/>
</dbReference>
<evidence type="ECO:0000256" key="8">
    <source>
        <dbReference type="SAM" id="Phobius"/>
    </source>
</evidence>
<dbReference type="GO" id="GO:0046872">
    <property type="term" value="F:metal ion binding"/>
    <property type="evidence" value="ECO:0007669"/>
    <property type="project" value="UniProtKB-KW"/>
</dbReference>
<feature type="transmembrane region" description="Helical" evidence="8">
    <location>
        <begin position="160"/>
        <end position="179"/>
    </location>
</feature>
<evidence type="ECO:0000256" key="5">
    <source>
        <dbReference type="ARBA" id="ARBA00022989"/>
    </source>
</evidence>
<keyword evidence="4 8" id="KW-0812">Transmembrane</keyword>
<sequence>MIAIKMLLSFLTAFLVCYLMIPFVIKFAHVIGAIDVPKDNRRVHTEPIPRLGGMGIAIAFMVSTLIFCGVHRELISILFAATIVLVTGVFDDTRDLSAKLKLIIQIICAGIVVYSGVQIDYVANPFTGHLIWLGYWGVPISIVWIVGVTNCINLIDGLDGLAAGISSIAAFTLATVSLIHGYYNYATIFFCLAGASIGFLPHNFNPAKIFMGDTGSLFLGFILSVMAIEGTVKSTTLIAVIVPVLALAVPIFDTAFAIIRRKLAGKPIMQADKGHLHHRLLAKGLSQRQTVLVLYAASAILGASAVLITHMKVIYGILIIIVDFMFIGYSVYRLKILHHDQHDVEK</sequence>
<evidence type="ECO:0000313" key="10">
    <source>
        <dbReference type="Proteomes" id="UP000007468"/>
    </source>
</evidence>
<dbReference type="InterPro" id="IPR018480">
    <property type="entry name" value="PNAcMuramoyl-5peptid_Trfase_CS"/>
</dbReference>
<dbReference type="GO" id="GO:0005886">
    <property type="term" value="C:plasma membrane"/>
    <property type="evidence" value="ECO:0007669"/>
    <property type="project" value="UniProtKB-SubCell"/>
</dbReference>
<keyword evidence="5 8" id="KW-1133">Transmembrane helix</keyword>
<dbReference type="EC" id="2.7.8.-" evidence="9"/>
<dbReference type="InterPro" id="IPR000715">
    <property type="entry name" value="Glycosyl_transferase_4"/>
</dbReference>
<evidence type="ECO:0000256" key="1">
    <source>
        <dbReference type="ARBA" id="ARBA00004651"/>
    </source>
</evidence>
<evidence type="ECO:0000256" key="2">
    <source>
        <dbReference type="ARBA" id="ARBA00022475"/>
    </source>
</evidence>
<feature type="transmembrane region" description="Helical" evidence="8">
    <location>
        <begin position="129"/>
        <end position="148"/>
    </location>
</feature>
<accession>D6GQK7</accession>
<dbReference type="KEGG" id="faa:HMPREF0389_00982"/>
<keyword evidence="7" id="KW-0479">Metal-binding</keyword>
<gene>
    <name evidence="9" type="ordered locus">HMPREF0389_00982</name>
</gene>
<evidence type="ECO:0000256" key="4">
    <source>
        <dbReference type="ARBA" id="ARBA00022692"/>
    </source>
</evidence>
<comment type="cofactor">
    <cofactor evidence="7">
        <name>Mg(2+)</name>
        <dbReference type="ChEBI" id="CHEBI:18420"/>
    </cofactor>
</comment>
<reference evidence="10" key="1">
    <citation type="submission" date="2010-12" db="EMBL/GenBank/DDBJ databases">
        <title>The genome sequence of Filifactor alocis strain ATCC 35896.</title>
        <authorList>
            <consortium name="The Broad Institute Genome Sequencing Platform"/>
            <person name="Ward D."/>
            <person name="Earl A."/>
            <person name="Feldgarden M."/>
            <person name="Young S.K."/>
            <person name="Gargeya S."/>
            <person name="Zeng Q."/>
            <person name="Alvarado L."/>
            <person name="Berlin A."/>
            <person name="Bochicchio J."/>
            <person name="Chapman S.B."/>
            <person name="Chen Z."/>
            <person name="Freedman E."/>
            <person name="Gellesch M."/>
            <person name="Goldberg J."/>
            <person name="Griggs A."/>
            <person name="Gujja S."/>
            <person name="Heilman E."/>
            <person name="Heiman D."/>
            <person name="Howarth C."/>
            <person name="Mehta T."/>
            <person name="Neiman D."/>
            <person name="Pearson M."/>
            <person name="Roberts A."/>
            <person name="Saif S."/>
            <person name="Shea T."/>
            <person name="Shenoy N."/>
            <person name="Sisk P."/>
            <person name="Stolte C."/>
            <person name="Sykes S."/>
            <person name="White J."/>
            <person name="Yandava C."/>
            <person name="Izard J."/>
            <person name="Blanton J.M."/>
            <person name="Baranova O.V."/>
            <person name="Tanner A.C."/>
            <person name="Dewhirst F.E."/>
            <person name="Haas B."/>
            <person name="Nusbaum C."/>
            <person name="Birren B."/>
        </authorList>
    </citation>
    <scope>NUCLEOTIDE SEQUENCE [LARGE SCALE GENOMIC DNA]</scope>
    <source>
        <strain evidence="10">ATCC 35896 / D40 B5</strain>
    </source>
</reference>
<dbReference type="Proteomes" id="UP000007468">
    <property type="component" value="Chromosome"/>
</dbReference>
<feature type="transmembrane region" description="Helical" evidence="8">
    <location>
        <begin position="234"/>
        <end position="259"/>
    </location>
</feature>
<evidence type="ECO:0000256" key="3">
    <source>
        <dbReference type="ARBA" id="ARBA00022679"/>
    </source>
</evidence>
<dbReference type="eggNOG" id="COG0472">
    <property type="taxonomic scope" value="Bacteria"/>
</dbReference>
<evidence type="ECO:0000256" key="6">
    <source>
        <dbReference type="ARBA" id="ARBA00023136"/>
    </source>
</evidence>
<feature type="binding site" evidence="7">
    <location>
        <position position="213"/>
    </location>
    <ligand>
        <name>Mg(2+)</name>
        <dbReference type="ChEBI" id="CHEBI:18420"/>
    </ligand>
</feature>
<feature type="transmembrane region" description="Helical" evidence="8">
    <location>
        <begin position="102"/>
        <end position="123"/>
    </location>
</feature>
<keyword evidence="6 8" id="KW-0472">Membrane</keyword>
<dbReference type="EMBL" id="CP002390">
    <property type="protein sequence ID" value="EFE29060.1"/>
    <property type="molecule type" value="Genomic_DNA"/>
</dbReference>
<protein>
    <submittedName>
        <fullName evidence="9">Glycosyltransferase, group 4 family</fullName>
        <ecNumber evidence="9">2.7.8.-</ecNumber>
    </submittedName>
</protein>
<keyword evidence="10" id="KW-1185">Reference proteome</keyword>
<dbReference type="GO" id="GO:0009103">
    <property type="term" value="P:lipopolysaccharide biosynthetic process"/>
    <property type="evidence" value="ECO:0007669"/>
    <property type="project" value="TreeGrafter"/>
</dbReference>
<feature type="transmembrane region" description="Helical" evidence="8">
    <location>
        <begin position="48"/>
        <end position="67"/>
    </location>
</feature>
<dbReference type="PANTHER" id="PTHR22926:SF3">
    <property type="entry name" value="UNDECAPRENYL-PHOSPHATE ALPHA-N-ACETYLGLUCOSAMINYL 1-PHOSPHATE TRANSFERASE"/>
    <property type="match status" value="1"/>
</dbReference>
<name>D6GQK7_FILAD</name>
<dbReference type="AlphaFoldDB" id="D6GQK7"/>
<keyword evidence="3 9" id="KW-0808">Transferase</keyword>